<name>A0A1B2J6Y0_PICPA</name>
<gene>
    <name evidence="4" type="primary">MRS6</name>
    <name evidence="4" type="ORF">ATY40_BA7500623</name>
</gene>
<dbReference type="PRINTS" id="PR00894">
    <property type="entry name" value="YEASTMRS6P"/>
</dbReference>
<dbReference type="EMBL" id="CP014584">
    <property type="protein sequence ID" value="ANZ73743.1"/>
    <property type="molecule type" value="Genomic_DNA"/>
</dbReference>
<dbReference type="PANTHER" id="PTHR11787:SF4">
    <property type="entry name" value="CHM, RAB ESCORT PROTEIN 1"/>
    <property type="match status" value="1"/>
</dbReference>
<dbReference type="GO" id="GO:0005968">
    <property type="term" value="C:Rab-protein geranylgeranyltransferase complex"/>
    <property type="evidence" value="ECO:0007669"/>
    <property type="project" value="TreeGrafter"/>
</dbReference>
<dbReference type="OrthoDB" id="1923006at2759"/>
<dbReference type="Gene3D" id="3.30.519.10">
    <property type="entry name" value="Guanine Nucleotide Dissociation Inhibitor, domain 2"/>
    <property type="match status" value="2"/>
</dbReference>
<evidence type="ECO:0000313" key="5">
    <source>
        <dbReference type="Proteomes" id="UP000094565"/>
    </source>
</evidence>
<feature type="compositionally biased region" description="Basic and acidic residues" evidence="3">
    <location>
        <begin position="12"/>
        <end position="26"/>
    </location>
</feature>
<dbReference type="PRINTS" id="PR00891">
    <property type="entry name" value="RABGDIREP"/>
</dbReference>
<keyword evidence="5" id="KW-1185">Reference proteome</keyword>
<sequence length="638" mass="71063">MSASAQSKQKHTVAERRPSVVERRYSQSISDRRRGSIIPELAGLEKPLETNIASEFDVVIVGTGLVEGILAAALAWQGSSVLHVDSNAYYGDNCATLTIDQLKVWVDQVNDHKIPGFSTASLYIPRPNLIVSRNYGIDLTPKILFAKSDLLDLLIKSRVHRYLEFQPLSNFHTYEDDSFGKMQTSKQEIFTDQSLSLISKKRLMKFLKFVFEFDQNEENISIWTSYADKPLTDFTNETFKLESQQISELVFTLGLAPIPNIPTKEGLSRIRRYLTSFNIYGKFPVLYSKFGGPGEVSQGFCRSAAVAGTTYKLNTRLRKFDPNTKTATFSDGSQFKVKEKLICSPTQAPENAKNVPLKRNYAITRLIAGVTKDCKEWFSEGESAAIVVFPANCLPTNNAYPVQAVILGAGAGVCPEGQCLWYLSTLAGEESAGKDLEAALNKMEESILRESEFDVDESEFQFDDKGVPILNSVKLGKSFMGFVPSKKLQYVFKLRFVQFTDVVPFGIVHREYFDTESPSSKYDPDAPDNGIFYSNMPSSELSYDGAVTEATLLYSKIVGADDDFFDVDFEDEDEVAAEREAAGNATTTATSNSLPTSRPEFRGTSVGSEFAIVDEEEDDDEEMGDVSEKFNDEMDFVL</sequence>
<dbReference type="SUPFAM" id="SSF51905">
    <property type="entry name" value="FAD/NAD(P)-binding domain"/>
    <property type="match status" value="1"/>
</dbReference>
<dbReference type="PANTHER" id="PTHR11787">
    <property type="entry name" value="RAB GDP-DISSOCIATION INHIBITOR"/>
    <property type="match status" value="1"/>
</dbReference>
<feature type="region of interest" description="Disordered" evidence="3">
    <location>
        <begin position="1"/>
        <end position="26"/>
    </location>
</feature>
<dbReference type="GO" id="GO:0016192">
    <property type="term" value="P:vesicle-mediated transport"/>
    <property type="evidence" value="ECO:0007669"/>
    <property type="project" value="TreeGrafter"/>
</dbReference>
<evidence type="ECO:0000256" key="1">
    <source>
        <dbReference type="ARBA" id="ARBA00005593"/>
    </source>
</evidence>
<proteinExistence type="inferred from homology"/>
<dbReference type="AlphaFoldDB" id="A0A1B2J6Y0"/>
<feature type="compositionally biased region" description="Acidic residues" evidence="3">
    <location>
        <begin position="612"/>
        <end position="625"/>
    </location>
</feature>
<comment type="similarity">
    <text evidence="1 2">Belongs to the Rab GDI family.</text>
</comment>
<organism evidence="4 5">
    <name type="scientific">Komagataella pastoris</name>
    <name type="common">Yeast</name>
    <name type="synonym">Pichia pastoris</name>
    <dbReference type="NCBI Taxonomy" id="4922"/>
    <lineage>
        <taxon>Eukaryota</taxon>
        <taxon>Fungi</taxon>
        <taxon>Dikarya</taxon>
        <taxon>Ascomycota</taxon>
        <taxon>Saccharomycotina</taxon>
        <taxon>Pichiomycetes</taxon>
        <taxon>Pichiales</taxon>
        <taxon>Pichiaceae</taxon>
        <taxon>Komagataella</taxon>
    </lineage>
</organism>
<evidence type="ECO:0000256" key="2">
    <source>
        <dbReference type="PIRNR" id="PIRNR037514"/>
    </source>
</evidence>
<evidence type="ECO:0000256" key="3">
    <source>
        <dbReference type="SAM" id="MobiDB-lite"/>
    </source>
</evidence>
<dbReference type="GO" id="GO:0007264">
    <property type="term" value="P:small GTPase-mediated signal transduction"/>
    <property type="evidence" value="ECO:0007669"/>
    <property type="project" value="UniProtKB-UniRule"/>
</dbReference>
<dbReference type="Proteomes" id="UP000094565">
    <property type="component" value="Chromosome 1"/>
</dbReference>
<dbReference type="GO" id="GO:0005092">
    <property type="term" value="F:GDP-dissociation inhibitor activity"/>
    <property type="evidence" value="ECO:0007669"/>
    <property type="project" value="UniProtKB-UniRule"/>
</dbReference>
<dbReference type="GO" id="GO:0005634">
    <property type="term" value="C:nucleus"/>
    <property type="evidence" value="ECO:0007669"/>
    <property type="project" value="TreeGrafter"/>
</dbReference>
<dbReference type="InterPro" id="IPR017230">
    <property type="entry name" value="Mrs6"/>
</dbReference>
<protein>
    <recommendedName>
        <fullName evidence="2">Rab proteins geranylgeranyltransferase</fullName>
    </recommendedName>
</protein>
<dbReference type="PIRSF" id="PIRSF037514">
    <property type="entry name" value="Rab_ger_ger_transf_A_fun"/>
    <property type="match status" value="1"/>
</dbReference>
<evidence type="ECO:0000313" key="4">
    <source>
        <dbReference type="EMBL" id="ANZ73743.1"/>
    </source>
</evidence>
<dbReference type="Pfam" id="PF00996">
    <property type="entry name" value="GDI"/>
    <property type="match status" value="1"/>
</dbReference>
<dbReference type="Gene3D" id="1.10.405.10">
    <property type="entry name" value="Guanine Nucleotide Dissociation Inhibitor, domain 1"/>
    <property type="match status" value="1"/>
</dbReference>
<dbReference type="SUPFAM" id="SSF54373">
    <property type="entry name" value="FAD-linked reductases, C-terminal domain"/>
    <property type="match status" value="1"/>
</dbReference>
<accession>A0A1B2J6Y0</accession>
<dbReference type="InterPro" id="IPR018203">
    <property type="entry name" value="GDP_dissociation_inhibitor"/>
</dbReference>
<dbReference type="InterPro" id="IPR036188">
    <property type="entry name" value="FAD/NAD-bd_sf"/>
</dbReference>
<feature type="region of interest" description="Disordered" evidence="3">
    <location>
        <begin position="579"/>
        <end position="638"/>
    </location>
</feature>
<reference evidence="4 5" key="1">
    <citation type="submission" date="2016-02" db="EMBL/GenBank/DDBJ databases">
        <title>Comparative genomic and transcriptomic foundation for Pichia pastoris.</title>
        <authorList>
            <person name="Love K.R."/>
            <person name="Shah K.A."/>
            <person name="Whittaker C.A."/>
            <person name="Wu J."/>
            <person name="Bartlett M.C."/>
            <person name="Ma D."/>
            <person name="Leeson R.L."/>
            <person name="Priest M."/>
            <person name="Young S.K."/>
            <person name="Love J.C."/>
        </authorList>
    </citation>
    <scope>NUCLEOTIDE SEQUENCE [LARGE SCALE GENOMIC DNA]</scope>
    <source>
        <strain evidence="4 5">ATCC 28485</strain>
    </source>
</reference>
<dbReference type="Gene3D" id="3.50.50.60">
    <property type="entry name" value="FAD/NAD(P)-binding domain"/>
    <property type="match status" value="1"/>
</dbReference>
<dbReference type="GO" id="GO:0005829">
    <property type="term" value="C:cytosol"/>
    <property type="evidence" value="ECO:0007669"/>
    <property type="project" value="TreeGrafter"/>
</dbReference>